<dbReference type="EMBL" id="JBANMG010000010">
    <property type="protein sequence ID" value="KAK6948250.1"/>
    <property type="molecule type" value="Genomic_DNA"/>
</dbReference>
<evidence type="ECO:0000256" key="1">
    <source>
        <dbReference type="SAM" id="MobiDB-lite"/>
    </source>
</evidence>
<keyword evidence="3" id="KW-1185">Reference proteome</keyword>
<protein>
    <submittedName>
        <fullName evidence="2">Uncharacterized protein</fullName>
    </submittedName>
</protein>
<comment type="caution">
    <text evidence="2">The sequence shown here is derived from an EMBL/GenBank/DDBJ whole genome shotgun (WGS) entry which is preliminary data.</text>
</comment>
<gene>
    <name evidence="2" type="ORF">Daesc_010014</name>
</gene>
<feature type="region of interest" description="Disordered" evidence="1">
    <location>
        <begin position="1"/>
        <end position="88"/>
    </location>
</feature>
<feature type="compositionally biased region" description="Polar residues" evidence="1">
    <location>
        <begin position="1"/>
        <end position="18"/>
    </location>
</feature>
<sequence>MAQETTPTTPGSEAQSNPNPEPAATETKEHAPPTDINGTTKNPSFLDRRKGEEVYESQLSSSRSSNAQRCNGTLSDGLGKVNHRKKRDVRRWLLIQMRGPRDEEEYQRRVSAKKTPAYGSYRYAPSPLAV</sequence>
<dbReference type="Proteomes" id="UP001369815">
    <property type="component" value="Unassembled WGS sequence"/>
</dbReference>
<proteinExistence type="predicted"/>
<organism evidence="2 3">
    <name type="scientific">Daldinia eschscholtzii</name>
    <dbReference type="NCBI Taxonomy" id="292717"/>
    <lineage>
        <taxon>Eukaryota</taxon>
        <taxon>Fungi</taxon>
        <taxon>Dikarya</taxon>
        <taxon>Ascomycota</taxon>
        <taxon>Pezizomycotina</taxon>
        <taxon>Sordariomycetes</taxon>
        <taxon>Xylariomycetidae</taxon>
        <taxon>Xylariales</taxon>
        <taxon>Hypoxylaceae</taxon>
        <taxon>Daldinia</taxon>
    </lineage>
</organism>
<name>A0AAX6M6N6_9PEZI</name>
<dbReference type="AlphaFoldDB" id="A0AAX6M6N6"/>
<accession>A0AAX6M6N6</accession>
<evidence type="ECO:0000313" key="3">
    <source>
        <dbReference type="Proteomes" id="UP001369815"/>
    </source>
</evidence>
<evidence type="ECO:0000313" key="2">
    <source>
        <dbReference type="EMBL" id="KAK6948250.1"/>
    </source>
</evidence>
<reference evidence="2 3" key="1">
    <citation type="journal article" date="2024" name="Front Chem Biol">
        <title>Unveiling the potential of Daldinia eschscholtzii MFLUCC 19-0629 through bioactivity and bioinformatics studies for enhanced sustainable agriculture production.</title>
        <authorList>
            <person name="Brooks S."/>
            <person name="Weaver J.A."/>
            <person name="Klomchit A."/>
            <person name="Alharthi S.A."/>
            <person name="Onlamun T."/>
            <person name="Nurani R."/>
            <person name="Vong T.K."/>
            <person name="Alberti F."/>
            <person name="Greco C."/>
        </authorList>
    </citation>
    <scope>NUCLEOTIDE SEQUENCE [LARGE SCALE GENOMIC DNA]</scope>
    <source>
        <strain evidence="2">MFLUCC 19-0629</strain>
    </source>
</reference>